<evidence type="ECO:0000256" key="5">
    <source>
        <dbReference type="SAM" id="Phobius"/>
    </source>
</evidence>
<sequence length="321" mass="37761">MVSIVIPNYNGNNYLDRCLQSINVNNTLVQEVIIIDNYSRDGEYNWVKKKYPYIIWKQLNKNYGFSKAVNKGIHMARGKYILLLNNDTEIYEDFIEELVRSIENDERIFAVCSQMIQYYHQNLIDDAGDEYTILGYTNKRGAGGPLNRYNKEEKVFSACAGAALYRKSIFEEIGYFDEHFFAYMEDVDISYRALIHGYKNMYCPEAKVLHIGSATSGSKYNAFKVRLAARNNIYVPYKNMPFLQLIINMPFLLLGYLIKYIFFIKKGFGKEYREGLLEGLRTLKKINKVKFKWKNIVNYFYIEWLLVKNTLSYIGMKVFNR</sequence>
<evidence type="ECO:0000256" key="1">
    <source>
        <dbReference type="ARBA" id="ARBA00004776"/>
    </source>
</evidence>
<name>A0A926EH98_9FIRM</name>
<evidence type="ECO:0000313" key="7">
    <source>
        <dbReference type="EMBL" id="MBC8578935.1"/>
    </source>
</evidence>
<protein>
    <submittedName>
        <fullName evidence="7">Glycosyltransferase family 2 protein</fullName>
    </submittedName>
</protein>
<keyword evidence="4" id="KW-0808">Transferase</keyword>
<evidence type="ECO:0000313" key="8">
    <source>
        <dbReference type="Proteomes" id="UP000655830"/>
    </source>
</evidence>
<comment type="pathway">
    <text evidence="1">Cell wall biogenesis; cell wall polysaccharide biosynthesis.</text>
</comment>
<dbReference type="CDD" id="cd04186">
    <property type="entry name" value="GT_2_like_c"/>
    <property type="match status" value="1"/>
</dbReference>
<organism evidence="7 8">
    <name type="scientific">Zhenhengia yiwuensis</name>
    <dbReference type="NCBI Taxonomy" id="2763666"/>
    <lineage>
        <taxon>Bacteria</taxon>
        <taxon>Bacillati</taxon>
        <taxon>Bacillota</taxon>
        <taxon>Clostridia</taxon>
        <taxon>Lachnospirales</taxon>
        <taxon>Lachnospiraceae</taxon>
        <taxon>Zhenhengia</taxon>
    </lineage>
</organism>
<dbReference type="Pfam" id="PF00535">
    <property type="entry name" value="Glycos_transf_2"/>
    <property type="match status" value="1"/>
</dbReference>
<accession>A0A926EH98</accession>
<dbReference type="RefSeq" id="WP_249332099.1">
    <property type="nucleotide sequence ID" value="NZ_JACRSY010000006.1"/>
</dbReference>
<comment type="caution">
    <text evidence="7">The sequence shown here is derived from an EMBL/GenBank/DDBJ whole genome shotgun (WGS) entry which is preliminary data.</text>
</comment>
<reference evidence="7" key="1">
    <citation type="submission" date="2020-08" db="EMBL/GenBank/DDBJ databases">
        <title>Genome public.</title>
        <authorList>
            <person name="Liu C."/>
            <person name="Sun Q."/>
        </authorList>
    </citation>
    <scope>NUCLEOTIDE SEQUENCE</scope>
    <source>
        <strain evidence="7">NSJ-12</strain>
    </source>
</reference>
<dbReference type="PANTHER" id="PTHR43179">
    <property type="entry name" value="RHAMNOSYLTRANSFERASE WBBL"/>
    <property type="match status" value="1"/>
</dbReference>
<evidence type="ECO:0000256" key="3">
    <source>
        <dbReference type="ARBA" id="ARBA00022676"/>
    </source>
</evidence>
<comment type="similarity">
    <text evidence="2">Belongs to the glycosyltransferase 2 family.</text>
</comment>
<evidence type="ECO:0000256" key="4">
    <source>
        <dbReference type="ARBA" id="ARBA00022679"/>
    </source>
</evidence>
<keyword evidence="8" id="KW-1185">Reference proteome</keyword>
<keyword evidence="3" id="KW-0328">Glycosyltransferase</keyword>
<dbReference type="InterPro" id="IPR029044">
    <property type="entry name" value="Nucleotide-diphossugar_trans"/>
</dbReference>
<dbReference type="SUPFAM" id="SSF53448">
    <property type="entry name" value="Nucleotide-diphospho-sugar transferases"/>
    <property type="match status" value="1"/>
</dbReference>
<dbReference type="GO" id="GO:0016757">
    <property type="term" value="F:glycosyltransferase activity"/>
    <property type="evidence" value="ECO:0007669"/>
    <property type="project" value="UniProtKB-KW"/>
</dbReference>
<proteinExistence type="inferred from homology"/>
<gene>
    <name evidence="7" type="ORF">H8718_05230</name>
</gene>
<dbReference type="PANTHER" id="PTHR43179:SF12">
    <property type="entry name" value="GALACTOFURANOSYLTRANSFERASE GLFT2"/>
    <property type="match status" value="1"/>
</dbReference>
<feature type="transmembrane region" description="Helical" evidence="5">
    <location>
        <begin position="242"/>
        <end position="263"/>
    </location>
</feature>
<dbReference type="Proteomes" id="UP000655830">
    <property type="component" value="Unassembled WGS sequence"/>
</dbReference>
<keyword evidence="5" id="KW-0472">Membrane</keyword>
<dbReference type="AlphaFoldDB" id="A0A926EH98"/>
<keyword evidence="5" id="KW-1133">Transmembrane helix</keyword>
<keyword evidence="5" id="KW-0812">Transmembrane</keyword>
<dbReference type="Gene3D" id="3.90.550.10">
    <property type="entry name" value="Spore Coat Polysaccharide Biosynthesis Protein SpsA, Chain A"/>
    <property type="match status" value="1"/>
</dbReference>
<evidence type="ECO:0000259" key="6">
    <source>
        <dbReference type="Pfam" id="PF00535"/>
    </source>
</evidence>
<evidence type="ECO:0000256" key="2">
    <source>
        <dbReference type="ARBA" id="ARBA00006739"/>
    </source>
</evidence>
<dbReference type="InterPro" id="IPR001173">
    <property type="entry name" value="Glyco_trans_2-like"/>
</dbReference>
<dbReference type="EMBL" id="JACRSY010000006">
    <property type="protein sequence ID" value="MBC8578935.1"/>
    <property type="molecule type" value="Genomic_DNA"/>
</dbReference>
<feature type="domain" description="Glycosyltransferase 2-like" evidence="6">
    <location>
        <begin position="3"/>
        <end position="174"/>
    </location>
</feature>